<dbReference type="RefSeq" id="XP_041167236.1">
    <property type="nucleotide sequence ID" value="XM_041299584.1"/>
</dbReference>
<organism evidence="1 2">
    <name type="scientific">Suillus plorans</name>
    <dbReference type="NCBI Taxonomy" id="116603"/>
    <lineage>
        <taxon>Eukaryota</taxon>
        <taxon>Fungi</taxon>
        <taxon>Dikarya</taxon>
        <taxon>Basidiomycota</taxon>
        <taxon>Agaricomycotina</taxon>
        <taxon>Agaricomycetes</taxon>
        <taxon>Agaricomycetidae</taxon>
        <taxon>Boletales</taxon>
        <taxon>Suillineae</taxon>
        <taxon>Suillaceae</taxon>
        <taxon>Suillus</taxon>
    </lineage>
</organism>
<evidence type="ECO:0000313" key="2">
    <source>
        <dbReference type="Proteomes" id="UP000719766"/>
    </source>
</evidence>
<comment type="caution">
    <text evidence="1">The sequence shown here is derived from an EMBL/GenBank/DDBJ whole genome shotgun (WGS) entry which is preliminary data.</text>
</comment>
<dbReference type="EMBL" id="JABBWE010000002">
    <property type="protein sequence ID" value="KAG1806765.1"/>
    <property type="molecule type" value="Genomic_DNA"/>
</dbReference>
<evidence type="ECO:0000313" key="1">
    <source>
        <dbReference type="EMBL" id="KAG1806765.1"/>
    </source>
</evidence>
<dbReference type="GO" id="GO:0006338">
    <property type="term" value="P:chromatin remodeling"/>
    <property type="evidence" value="ECO:0007669"/>
    <property type="project" value="InterPro"/>
</dbReference>
<dbReference type="OrthoDB" id="2605857at2759"/>
<accession>A0A9P7J7J8</accession>
<sequence length="134" mass="15543">MFGHYDYFPRVRELPPQLANRLNHPERLVPIRFEFDVEHHKMHKTFVWNLNNPVIIPEHFAQTLVEDYTLPTMLTATGKELQDMRRHTNGSHLTAPNTTNLPGVLGESEIMGSNHVLHVLTRRGVGHYIDGKRM</sequence>
<dbReference type="InterPro" id="IPR006939">
    <property type="entry name" value="SNF5"/>
</dbReference>
<dbReference type="GO" id="GO:0000228">
    <property type="term" value="C:nuclear chromosome"/>
    <property type="evidence" value="ECO:0007669"/>
    <property type="project" value="InterPro"/>
</dbReference>
<proteinExistence type="predicted"/>
<reference evidence="1" key="1">
    <citation type="journal article" date="2020" name="New Phytol.">
        <title>Comparative genomics reveals dynamic genome evolution in host specialist ectomycorrhizal fungi.</title>
        <authorList>
            <person name="Lofgren L.A."/>
            <person name="Nguyen N.H."/>
            <person name="Vilgalys R."/>
            <person name="Ruytinx J."/>
            <person name="Liao H.L."/>
            <person name="Branco S."/>
            <person name="Kuo A."/>
            <person name="LaButti K."/>
            <person name="Lipzen A."/>
            <person name="Andreopoulos W."/>
            <person name="Pangilinan J."/>
            <person name="Riley R."/>
            <person name="Hundley H."/>
            <person name="Na H."/>
            <person name="Barry K."/>
            <person name="Grigoriev I.V."/>
            <person name="Stajich J.E."/>
            <person name="Kennedy P.G."/>
        </authorList>
    </citation>
    <scope>NUCLEOTIDE SEQUENCE</scope>
    <source>
        <strain evidence="1">S12</strain>
    </source>
</reference>
<dbReference type="Pfam" id="PF04855">
    <property type="entry name" value="SNF5"/>
    <property type="match status" value="1"/>
</dbReference>
<protein>
    <submittedName>
        <fullName evidence="1">Uncharacterized protein</fullName>
    </submittedName>
</protein>
<dbReference type="Proteomes" id="UP000719766">
    <property type="component" value="Unassembled WGS sequence"/>
</dbReference>
<keyword evidence="2" id="KW-1185">Reference proteome</keyword>
<dbReference type="GeneID" id="64593348"/>
<gene>
    <name evidence="1" type="ORF">HD556DRAFT_1303159</name>
</gene>
<dbReference type="AlphaFoldDB" id="A0A9P7J7J8"/>
<name>A0A9P7J7J8_9AGAM</name>